<dbReference type="Proteomes" id="UP000799424">
    <property type="component" value="Unassembled WGS sequence"/>
</dbReference>
<dbReference type="InterPro" id="IPR020845">
    <property type="entry name" value="AMP-binding_CS"/>
</dbReference>
<feature type="domain" description="AMP-dependent synthetase/ligase" evidence="3">
    <location>
        <begin position="35"/>
        <end position="351"/>
    </location>
</feature>
<dbReference type="OrthoDB" id="429813at2759"/>
<accession>A0A6A6ZV36</accession>
<proteinExistence type="predicted"/>
<dbReference type="PROSITE" id="PS00455">
    <property type="entry name" value="AMP_BINDING"/>
    <property type="match status" value="1"/>
</dbReference>
<keyword evidence="2" id="KW-0597">Phosphoprotein</keyword>
<evidence type="ECO:0000313" key="5">
    <source>
        <dbReference type="Proteomes" id="UP000799424"/>
    </source>
</evidence>
<evidence type="ECO:0000313" key="4">
    <source>
        <dbReference type="EMBL" id="KAF2824207.1"/>
    </source>
</evidence>
<evidence type="ECO:0000256" key="1">
    <source>
        <dbReference type="ARBA" id="ARBA00022450"/>
    </source>
</evidence>
<dbReference type="Pfam" id="PF00501">
    <property type="entry name" value="AMP-binding"/>
    <property type="match status" value="1"/>
</dbReference>
<keyword evidence="1" id="KW-0596">Phosphopantetheine</keyword>
<dbReference type="PANTHER" id="PTHR43439:SF2">
    <property type="entry name" value="ENZYME, PUTATIVE (JCVI)-RELATED"/>
    <property type="match status" value="1"/>
</dbReference>
<dbReference type="EMBL" id="MU006230">
    <property type="protein sequence ID" value="KAF2824207.1"/>
    <property type="molecule type" value="Genomic_DNA"/>
</dbReference>
<organism evidence="4 5">
    <name type="scientific">Ophiobolus disseminans</name>
    <dbReference type="NCBI Taxonomy" id="1469910"/>
    <lineage>
        <taxon>Eukaryota</taxon>
        <taxon>Fungi</taxon>
        <taxon>Dikarya</taxon>
        <taxon>Ascomycota</taxon>
        <taxon>Pezizomycotina</taxon>
        <taxon>Dothideomycetes</taxon>
        <taxon>Pleosporomycetidae</taxon>
        <taxon>Pleosporales</taxon>
        <taxon>Pleosporineae</taxon>
        <taxon>Phaeosphaeriaceae</taxon>
        <taxon>Ophiobolus</taxon>
    </lineage>
</organism>
<reference evidence="4" key="1">
    <citation type="journal article" date="2020" name="Stud. Mycol.">
        <title>101 Dothideomycetes genomes: a test case for predicting lifestyles and emergence of pathogens.</title>
        <authorList>
            <person name="Haridas S."/>
            <person name="Albert R."/>
            <person name="Binder M."/>
            <person name="Bloem J."/>
            <person name="Labutti K."/>
            <person name="Salamov A."/>
            <person name="Andreopoulos B."/>
            <person name="Baker S."/>
            <person name="Barry K."/>
            <person name="Bills G."/>
            <person name="Bluhm B."/>
            <person name="Cannon C."/>
            <person name="Castanera R."/>
            <person name="Culley D."/>
            <person name="Daum C."/>
            <person name="Ezra D."/>
            <person name="Gonzalez J."/>
            <person name="Henrissat B."/>
            <person name="Kuo A."/>
            <person name="Liang C."/>
            <person name="Lipzen A."/>
            <person name="Lutzoni F."/>
            <person name="Magnuson J."/>
            <person name="Mondo S."/>
            <person name="Nolan M."/>
            <person name="Ohm R."/>
            <person name="Pangilinan J."/>
            <person name="Park H.-J."/>
            <person name="Ramirez L."/>
            <person name="Alfaro M."/>
            <person name="Sun H."/>
            <person name="Tritt A."/>
            <person name="Yoshinaga Y."/>
            <person name="Zwiers L.-H."/>
            <person name="Turgeon B."/>
            <person name="Goodwin S."/>
            <person name="Spatafora J."/>
            <person name="Crous P."/>
            <person name="Grigoriev I."/>
        </authorList>
    </citation>
    <scope>NUCLEOTIDE SEQUENCE</scope>
    <source>
        <strain evidence="4">CBS 113818</strain>
    </source>
</reference>
<dbReference type="InterPro" id="IPR000873">
    <property type="entry name" value="AMP-dep_synth/lig_dom"/>
</dbReference>
<name>A0A6A6ZV36_9PLEO</name>
<dbReference type="InterPro" id="IPR042099">
    <property type="entry name" value="ANL_N_sf"/>
</dbReference>
<evidence type="ECO:0000256" key="2">
    <source>
        <dbReference type="ARBA" id="ARBA00022553"/>
    </source>
</evidence>
<dbReference type="PANTHER" id="PTHR43439">
    <property type="entry name" value="PHENYLACETATE-COENZYME A LIGASE"/>
    <property type="match status" value="1"/>
</dbReference>
<evidence type="ECO:0000259" key="3">
    <source>
        <dbReference type="Pfam" id="PF00501"/>
    </source>
</evidence>
<sequence length="562" mass="62931">MSVRPSPWPEATSELLPNSLFKFAHEYPDVIYAEYFSDPNDLAAGYRQITYRELANAVHATAWWIEKTVGRPKSPDGSKTMVYLGENDFRYGIVALASVMVGYKMLFPSPRYGAAAIARLIDQVSSKIMLTSDIPLPVVEPVLQQYPMRTYALPSQAVLFEKDTQPYPFTKTFAQHRHEPLVVLHTSGTTGFPKPIIWSHDWADSYVRSFNLSSPPVTEMFRRSDRRVMFLFPPFHASGIVRQLLLGITNGLLTITPPGAATPGEIMERMADALEFLMEREEQGRRVDVLALPPPHAEYLGTHPALLDRIVKTAKVVLFSGGDISLAAGTAIASKMQLTNDIGSTELGLWPSLVRSEDGTWNGEKVEDLWRYVPLHPALNIRLDPVADSPEGALCEAIMVHNPEHEWVQPIFKIFPDSKEKSLGDVFIRHPHHPGLWKHAGRIDDLLNFSTSEKFHPVAAETKIAGHPHVEECMMVGTRRPRASLIVRLKERAGVEGVKGVWELVQKVNVEMPVYARIERDMILVVEEAFPKTAKGSVRKKGVVERYENEVEEMYKVAAGGA</sequence>
<gene>
    <name evidence="4" type="ORF">CC86DRAFT_326716</name>
</gene>
<dbReference type="Gene3D" id="3.40.50.12780">
    <property type="entry name" value="N-terminal domain of ligase-like"/>
    <property type="match status" value="1"/>
</dbReference>
<keyword evidence="5" id="KW-1185">Reference proteome</keyword>
<dbReference type="SUPFAM" id="SSF56801">
    <property type="entry name" value="Acetyl-CoA synthetase-like"/>
    <property type="match status" value="1"/>
</dbReference>
<dbReference type="AlphaFoldDB" id="A0A6A6ZV36"/>
<protein>
    <submittedName>
        <fullName evidence="4">Acetyl-CoA synthetase-like protein</fullName>
    </submittedName>
</protein>
<dbReference type="InterPro" id="IPR051414">
    <property type="entry name" value="Adenylate-forming_Reductase"/>
</dbReference>
<dbReference type="Pfam" id="PF23562">
    <property type="entry name" value="AMP-binding_C_3"/>
    <property type="match status" value="1"/>
</dbReference>